<evidence type="ECO:0000313" key="2">
    <source>
        <dbReference type="Proteomes" id="UP000224003"/>
    </source>
</evidence>
<evidence type="ECO:0000313" key="1">
    <source>
        <dbReference type="EMBL" id="PFJ29069.1"/>
    </source>
</evidence>
<comment type="caution">
    <text evidence="1">The sequence shown here is derived from an EMBL/GenBank/DDBJ whole genome shotgun (WGS) entry which is preliminary data.</text>
</comment>
<dbReference type="AlphaFoldDB" id="A0A9X6ZQA4"/>
<dbReference type="EMBL" id="NUVX01000081">
    <property type="protein sequence ID" value="PFJ29069.1"/>
    <property type="molecule type" value="Genomic_DNA"/>
</dbReference>
<sequence length="121" mass="12975">MKKQTGMIISAFACIAFILSGCGTTKTNEKPKTETAQTTKDVREIAWSALVDSEKKEVTGTWKEAKVSKVKADGGFILEDKSFEGKEVTMVTFNSKNALLGDIIKLVDEKSGKVIGAGGRG</sequence>
<protein>
    <recommendedName>
        <fullName evidence="3">Lipoprotein</fullName>
    </recommendedName>
</protein>
<accession>A0A9X6ZQA4</accession>
<evidence type="ECO:0008006" key="3">
    <source>
        <dbReference type="Google" id="ProtNLM"/>
    </source>
</evidence>
<organism evidence="1 2">
    <name type="scientific">Bacillus thuringiensis</name>
    <dbReference type="NCBI Taxonomy" id="1428"/>
    <lineage>
        <taxon>Bacteria</taxon>
        <taxon>Bacillati</taxon>
        <taxon>Bacillota</taxon>
        <taxon>Bacilli</taxon>
        <taxon>Bacillales</taxon>
        <taxon>Bacillaceae</taxon>
        <taxon>Bacillus</taxon>
        <taxon>Bacillus cereus group</taxon>
    </lineage>
</organism>
<name>A0A9X6ZQA4_BACTU</name>
<dbReference type="PROSITE" id="PS51257">
    <property type="entry name" value="PROKAR_LIPOPROTEIN"/>
    <property type="match status" value="1"/>
</dbReference>
<dbReference type="Proteomes" id="UP000224003">
    <property type="component" value="Unassembled WGS sequence"/>
</dbReference>
<dbReference type="RefSeq" id="WP_098517756.1">
    <property type="nucleotide sequence ID" value="NZ_NUVX01000081.1"/>
</dbReference>
<reference evidence="1 2" key="1">
    <citation type="submission" date="2017-09" db="EMBL/GenBank/DDBJ databases">
        <title>Large-scale bioinformatics analysis of Bacillus genomes uncovers conserved roles of natural products in bacterial physiology.</title>
        <authorList>
            <consortium name="Agbiome Team Llc"/>
            <person name="Bleich R.M."/>
            <person name="Grubbs K.J."/>
            <person name="Santa Maria K.C."/>
            <person name="Allen S.E."/>
            <person name="Farag S."/>
            <person name="Shank E.A."/>
            <person name="Bowers A."/>
        </authorList>
    </citation>
    <scope>NUCLEOTIDE SEQUENCE [LARGE SCALE GENOMIC DNA]</scope>
    <source>
        <strain evidence="1 2">AFS085496</strain>
    </source>
</reference>
<gene>
    <name evidence="1" type="ORF">COJ15_32920</name>
</gene>
<proteinExistence type="predicted"/>